<dbReference type="EMBL" id="WTYC01000012">
    <property type="protein sequence ID" value="MXO49438.1"/>
    <property type="molecule type" value="Genomic_DNA"/>
</dbReference>
<feature type="domain" description="Putative endonuclease Z1" evidence="2">
    <location>
        <begin position="428"/>
        <end position="662"/>
    </location>
</feature>
<evidence type="ECO:0000313" key="3">
    <source>
        <dbReference type="EMBL" id="MXO49438.1"/>
    </source>
</evidence>
<protein>
    <submittedName>
        <fullName evidence="3">Endonuclease</fullName>
    </submittedName>
</protein>
<sequence>MKPMDEEIFSAAYGVATSLLQLEKPITMEALDRTVAVVGAMPKFADLDLNRLRKALEAKNNIRVGGYSVIDDKDFQSWIAAAREDREFEFWDRYRSYLELKKRFPEAVIDQLDGLTDDILDRLRDPRTSGNWDRRGLVVGDVQSGKTSNYTGLICKAVDAGYPLIIVLAGVHNSLRSQTQIRLDEGFLGFDTRLSLRGDQENQRIGAGALPGQKLLIAHSLTSSSDSGDFKRTTADGTKIIPGGKDPVLLVVKKSVSILGNLLKWVASVRGENDDTIPGGKIVRDVPLLVIDDEADYASANTKEYRDDLGEIDPDADPTRTNELIRKLLTLFEKSAYVGYTATPFANVFIHHEATNKTVGEDLFPRSFIINIPAPSNYIGAEKVFGLDRPGDGQETRGLPIIKSIADAEDIFPPRHNKWLEVDSLPPSMQEAILCFILACAARRVRGDAEADNSMLIHVTRFTLVQEQVAEHVREFLTDIRRQLEFPGTGGDVLAKLRKLWETEFVPKFGPIEAALPLEDFSPVEWKDVEEELFKATKRITVREINGTAKDALDYAEHPQGLSVIAIGGDKLSRGLTLEGLSVSYFVRTSKMYDTLMQMGRWFGYRPRYADLCRLYTSPVLTEWYRHIATATSELREEFDLVFDRGGNPLEFGHRVRTHPDGLMITAANKMRSSSRIRAGFSGTISETVSFETRSAQQNLDAFNRFFRALPEKQLTSGRYVWNDVDGAMIRDLMSEIETSRDSWKANAQALSMYIRGRLENERLADWTVVLLAGGTSRRRAEIGPYDVPLNKRDDRSQGDSEKFTIGRLVSPPDEMIDFEPEQRERAMAQTLSAWEARSGPKRDAPKNPSGPFIRRQRSPDRGLLLVYPLDPGTSKADVPPIIGFGVSLPFDDDAPLVDYAANSVKQLEDLFA</sequence>
<dbReference type="RefSeq" id="WP_160728964.1">
    <property type="nucleotide sequence ID" value="NZ_WTYC01000012.1"/>
</dbReference>
<gene>
    <name evidence="3" type="ORF">GRI69_14375</name>
</gene>
<organism evidence="3 4">
    <name type="scientific">Qipengyuania vulgaris</name>
    <dbReference type="NCBI Taxonomy" id="291985"/>
    <lineage>
        <taxon>Bacteria</taxon>
        <taxon>Pseudomonadati</taxon>
        <taxon>Pseudomonadota</taxon>
        <taxon>Alphaproteobacteria</taxon>
        <taxon>Sphingomonadales</taxon>
        <taxon>Erythrobacteraceae</taxon>
        <taxon>Qipengyuania</taxon>
    </lineage>
</organism>
<feature type="region of interest" description="Disordered" evidence="1">
    <location>
        <begin position="836"/>
        <end position="857"/>
    </location>
</feature>
<dbReference type="Proteomes" id="UP000448199">
    <property type="component" value="Unassembled WGS sequence"/>
</dbReference>
<dbReference type="AlphaFoldDB" id="A0A844XWX5"/>
<dbReference type="Pfam" id="PF10593">
    <property type="entry name" value="Z1"/>
    <property type="match status" value="1"/>
</dbReference>
<keyword evidence="4" id="KW-1185">Reference proteome</keyword>
<evidence type="ECO:0000259" key="2">
    <source>
        <dbReference type="Pfam" id="PF10593"/>
    </source>
</evidence>
<dbReference type="InterPro" id="IPR018310">
    <property type="entry name" value="Put_endonuclease_Z1-dom"/>
</dbReference>
<dbReference type="GO" id="GO:0004519">
    <property type="term" value="F:endonuclease activity"/>
    <property type="evidence" value="ECO:0007669"/>
    <property type="project" value="UniProtKB-KW"/>
</dbReference>
<name>A0A844XWX5_9SPHN</name>
<dbReference type="OrthoDB" id="436461at2"/>
<keyword evidence="3" id="KW-0540">Nuclease</keyword>
<keyword evidence="3" id="KW-0378">Hydrolase</keyword>
<accession>A0A844XWX5</accession>
<evidence type="ECO:0000313" key="4">
    <source>
        <dbReference type="Proteomes" id="UP000448199"/>
    </source>
</evidence>
<comment type="caution">
    <text evidence="3">The sequence shown here is derived from an EMBL/GenBank/DDBJ whole genome shotgun (WGS) entry which is preliminary data.</text>
</comment>
<proteinExistence type="predicted"/>
<reference evidence="3 4" key="1">
    <citation type="submission" date="2019-12" db="EMBL/GenBank/DDBJ databases">
        <title>Genomic-based taxomic classification of the family Erythrobacteraceae.</title>
        <authorList>
            <person name="Xu L."/>
        </authorList>
    </citation>
    <scope>NUCLEOTIDE SEQUENCE [LARGE SCALE GENOMIC DNA]</scope>
    <source>
        <strain evidence="3 4">DSM 17792</strain>
    </source>
</reference>
<keyword evidence="3" id="KW-0255">Endonuclease</keyword>
<evidence type="ECO:0000256" key="1">
    <source>
        <dbReference type="SAM" id="MobiDB-lite"/>
    </source>
</evidence>